<keyword evidence="3" id="KW-1015">Disulfide bond</keyword>
<evidence type="ECO:0000256" key="1">
    <source>
        <dbReference type="ARBA" id="ARBA00022729"/>
    </source>
</evidence>
<sequence>MSRSTLVLGLLCGALAGALGTTLYHQSQPTDEARIRAIVSEAIAGGTATATAALDPSVINPMIEAYLMSDPRVLQRLSSALDTELRTEQRETSRVALASAQEQIYADPANIVLGNPEGDVTLVELFDYNCSFCRNALPDLAELLESDPGLKVVLKEFPILSRESVEAARVALVVAGKDDIDYWAFHEALFTSRGQVSGQTALAAAQQLGLSPVSVELDMQSQPVTDALTRTVALARQLNITGTPTYILGDEIIPGAVGIETLREKIANIRACGSTQCSS</sequence>
<dbReference type="Pfam" id="PF01323">
    <property type="entry name" value="DSBA"/>
    <property type="match status" value="1"/>
</dbReference>
<evidence type="ECO:0000313" key="6">
    <source>
        <dbReference type="EMBL" id="SFZ82709.1"/>
    </source>
</evidence>
<dbReference type="PROSITE" id="PS51352">
    <property type="entry name" value="THIOREDOXIN_2"/>
    <property type="match status" value="1"/>
</dbReference>
<keyword evidence="7" id="KW-1185">Reference proteome</keyword>
<evidence type="ECO:0000256" key="4">
    <source>
        <dbReference type="ARBA" id="ARBA00023284"/>
    </source>
</evidence>
<keyword evidence="2" id="KW-0560">Oxidoreductase</keyword>
<dbReference type="EMBL" id="FPKU01000001">
    <property type="protein sequence ID" value="SFZ82709.1"/>
    <property type="molecule type" value="Genomic_DNA"/>
</dbReference>
<feature type="domain" description="Thioredoxin" evidence="5">
    <location>
        <begin position="74"/>
        <end position="271"/>
    </location>
</feature>
<dbReference type="InterPro" id="IPR013766">
    <property type="entry name" value="Thioredoxin_domain"/>
</dbReference>
<evidence type="ECO:0000256" key="2">
    <source>
        <dbReference type="ARBA" id="ARBA00023002"/>
    </source>
</evidence>
<keyword evidence="4" id="KW-0676">Redox-active center</keyword>
<gene>
    <name evidence="6" type="ORF">SAMN02983003_1232</name>
</gene>
<dbReference type="STRING" id="665118.SAMN02983003_1232"/>
<dbReference type="SUPFAM" id="SSF52833">
    <property type="entry name" value="Thioredoxin-like"/>
    <property type="match status" value="1"/>
</dbReference>
<dbReference type="CDD" id="cd03023">
    <property type="entry name" value="DsbA_Com1_like"/>
    <property type="match status" value="1"/>
</dbReference>
<reference evidence="6 7" key="1">
    <citation type="submission" date="2016-11" db="EMBL/GenBank/DDBJ databases">
        <authorList>
            <person name="Jaros S."/>
            <person name="Januszkiewicz K."/>
            <person name="Wedrychowicz H."/>
        </authorList>
    </citation>
    <scope>NUCLEOTIDE SEQUENCE [LARGE SCALE GENOMIC DNA]</scope>
    <source>
        <strain evidence="6 7">ATCC 23634</strain>
    </source>
</reference>
<protein>
    <submittedName>
        <fullName evidence="6">Protein-disulfide isomerase</fullName>
    </submittedName>
</protein>
<organism evidence="6 7">
    <name type="scientific">Devosia enhydra</name>
    <dbReference type="NCBI Taxonomy" id="665118"/>
    <lineage>
        <taxon>Bacteria</taxon>
        <taxon>Pseudomonadati</taxon>
        <taxon>Pseudomonadota</taxon>
        <taxon>Alphaproteobacteria</taxon>
        <taxon>Hyphomicrobiales</taxon>
        <taxon>Devosiaceae</taxon>
        <taxon>Devosia</taxon>
    </lineage>
</organism>
<dbReference type="Proteomes" id="UP000183447">
    <property type="component" value="Unassembled WGS sequence"/>
</dbReference>
<dbReference type="PANTHER" id="PTHR13887">
    <property type="entry name" value="GLUTATHIONE S-TRANSFERASE KAPPA"/>
    <property type="match status" value="1"/>
</dbReference>
<dbReference type="GO" id="GO:0016853">
    <property type="term" value="F:isomerase activity"/>
    <property type="evidence" value="ECO:0007669"/>
    <property type="project" value="UniProtKB-KW"/>
</dbReference>
<keyword evidence="1" id="KW-0732">Signal</keyword>
<name>A0A1K2HVI3_9HYPH</name>
<evidence type="ECO:0000256" key="3">
    <source>
        <dbReference type="ARBA" id="ARBA00023157"/>
    </source>
</evidence>
<accession>A0A1K2HVI3</accession>
<evidence type="ECO:0000259" key="5">
    <source>
        <dbReference type="PROSITE" id="PS51352"/>
    </source>
</evidence>
<dbReference type="PANTHER" id="PTHR13887:SF14">
    <property type="entry name" value="DISULFIDE BOND FORMATION PROTEIN D"/>
    <property type="match status" value="1"/>
</dbReference>
<proteinExistence type="predicted"/>
<dbReference type="GO" id="GO:0016491">
    <property type="term" value="F:oxidoreductase activity"/>
    <property type="evidence" value="ECO:0007669"/>
    <property type="project" value="UniProtKB-KW"/>
</dbReference>
<dbReference type="AlphaFoldDB" id="A0A1K2HVI3"/>
<dbReference type="RefSeq" id="WP_177282409.1">
    <property type="nucleotide sequence ID" value="NZ_FPKU01000001.1"/>
</dbReference>
<evidence type="ECO:0000313" key="7">
    <source>
        <dbReference type="Proteomes" id="UP000183447"/>
    </source>
</evidence>
<dbReference type="Gene3D" id="3.40.30.10">
    <property type="entry name" value="Glutaredoxin"/>
    <property type="match status" value="1"/>
</dbReference>
<keyword evidence="6" id="KW-0413">Isomerase</keyword>
<dbReference type="InterPro" id="IPR001853">
    <property type="entry name" value="DSBA-like_thioredoxin_dom"/>
</dbReference>
<dbReference type="InterPro" id="IPR036249">
    <property type="entry name" value="Thioredoxin-like_sf"/>
</dbReference>